<dbReference type="InterPro" id="IPR002591">
    <property type="entry name" value="Phosphodiest/P_Trfase"/>
</dbReference>
<dbReference type="PANTHER" id="PTHR10151">
    <property type="entry name" value="ECTONUCLEOTIDE PYROPHOSPHATASE/PHOSPHODIESTERASE"/>
    <property type="match status" value="1"/>
</dbReference>
<dbReference type="Gene3D" id="3.40.720.10">
    <property type="entry name" value="Alkaline Phosphatase, subunit A"/>
    <property type="match status" value="1"/>
</dbReference>
<feature type="chain" id="PRO_5013001715" evidence="1">
    <location>
        <begin position="24"/>
        <end position="509"/>
    </location>
</feature>
<dbReference type="GO" id="GO:0016787">
    <property type="term" value="F:hydrolase activity"/>
    <property type="evidence" value="ECO:0007669"/>
    <property type="project" value="UniProtKB-ARBA"/>
</dbReference>
<evidence type="ECO:0000256" key="1">
    <source>
        <dbReference type="SAM" id="SignalP"/>
    </source>
</evidence>
<name>A0A1T5A074_9SPHI</name>
<keyword evidence="3" id="KW-1185">Reference proteome</keyword>
<sequence length="509" mass="55173">MKPLKKITLLMASCLMMSSMVWAQSEMKTVIVIFDGLRPDYITPQLMPRLYQLKQQAGYANNNHSVFPTVTRVNSASYATGSYPARHGILGNSIHVPTLGNTEIYDTGSMADLLAVDSLSGHRLLTATSAGELLAENGKQLYAFSSGTSGQAFLQNPQIKGAIIHPGFVLPKSLEPKVKAAIGEVKSQQGNGYAKHMWITDAFIHFGLATDGPEVSSIWYSEPDATQHATGIGSPRSLEAVKVMDAQLGRILDTLEQRNLTGQVNLIVTSDHGFITYEGDQTLRDFLIEEKLKSDVQSDDIIVADGAIFVKNRDAAVIADIVAKLQEQPWVGPLFTAAKAPGMPEGIVAGTLSFDIIHWNHPDRAADILVAYAWDDKVNEYGYQGVQHSKSSIAAGHGGISKHEIRTPMVLFGPAFKAGYVSELPSSFIDIMPTVLALHGIGRAGQMDGRVLSEFFADERGGATPKVEIETVKSNAAGTWGSYEVEAQLSTIDGHRYLDFGRTRRTGPQ</sequence>
<dbReference type="Proteomes" id="UP000190541">
    <property type="component" value="Unassembled WGS sequence"/>
</dbReference>
<gene>
    <name evidence="2" type="ORF">SAMN05660226_00378</name>
</gene>
<dbReference type="PANTHER" id="PTHR10151:SF120">
    <property type="entry name" value="BIS(5'-ADENOSYL)-TRIPHOSPHATASE"/>
    <property type="match status" value="1"/>
</dbReference>
<evidence type="ECO:0000313" key="2">
    <source>
        <dbReference type="EMBL" id="SKB28434.1"/>
    </source>
</evidence>
<accession>A0A1T5A074</accession>
<dbReference type="OrthoDB" id="9779418at2"/>
<keyword evidence="1" id="KW-0732">Signal</keyword>
<dbReference type="Pfam" id="PF01663">
    <property type="entry name" value="Phosphodiest"/>
    <property type="match status" value="1"/>
</dbReference>
<dbReference type="SUPFAM" id="SSF53649">
    <property type="entry name" value="Alkaline phosphatase-like"/>
    <property type="match status" value="1"/>
</dbReference>
<proteinExistence type="predicted"/>
<reference evidence="2 3" key="1">
    <citation type="submission" date="2017-02" db="EMBL/GenBank/DDBJ databases">
        <authorList>
            <person name="Peterson S.W."/>
        </authorList>
    </citation>
    <scope>NUCLEOTIDE SEQUENCE [LARGE SCALE GENOMIC DNA]</scope>
    <source>
        <strain evidence="2 3">DSM 22899</strain>
    </source>
</reference>
<dbReference type="EMBL" id="FUYS01000001">
    <property type="protein sequence ID" value="SKB28434.1"/>
    <property type="molecule type" value="Genomic_DNA"/>
</dbReference>
<evidence type="ECO:0000313" key="3">
    <source>
        <dbReference type="Proteomes" id="UP000190541"/>
    </source>
</evidence>
<dbReference type="RefSeq" id="WP_079715085.1">
    <property type="nucleotide sequence ID" value="NZ_FUYS01000001.1"/>
</dbReference>
<dbReference type="AlphaFoldDB" id="A0A1T5A074"/>
<organism evidence="2 3">
    <name type="scientific">Parapedobacter luteus</name>
    <dbReference type="NCBI Taxonomy" id="623280"/>
    <lineage>
        <taxon>Bacteria</taxon>
        <taxon>Pseudomonadati</taxon>
        <taxon>Bacteroidota</taxon>
        <taxon>Sphingobacteriia</taxon>
        <taxon>Sphingobacteriales</taxon>
        <taxon>Sphingobacteriaceae</taxon>
        <taxon>Parapedobacter</taxon>
    </lineage>
</organism>
<dbReference type="STRING" id="623280.SAMN05660226_00378"/>
<dbReference type="InterPro" id="IPR017850">
    <property type="entry name" value="Alkaline_phosphatase_core_sf"/>
</dbReference>
<protein>
    <submittedName>
        <fullName evidence="2">Predicted pyrophosphatase or phosphodiesterase, AlkP superfamily</fullName>
    </submittedName>
</protein>
<feature type="signal peptide" evidence="1">
    <location>
        <begin position="1"/>
        <end position="23"/>
    </location>
</feature>